<dbReference type="InterPro" id="IPR018215">
    <property type="entry name" value="ClpP_Ser_AS"/>
</dbReference>
<comment type="catalytic activity">
    <reaction evidence="5">
        <text>Hydrolysis of proteins to small peptides in the presence of ATP and magnesium. alpha-casein is the usual test substrate. In the absence of ATP, only oligopeptides shorter than five residues are hydrolyzed (such as succinyl-Leu-Tyr-|-NHMec, and Leu-Tyr-Leu-|-Tyr-Trp, in which cleavage of the -Tyr-|-Leu- and -Tyr-|-Trp bonds also occurs).</text>
        <dbReference type="EC" id="3.4.21.92"/>
    </reaction>
</comment>
<feature type="compositionally biased region" description="Basic and acidic residues" evidence="7">
    <location>
        <begin position="229"/>
        <end position="243"/>
    </location>
</feature>
<evidence type="ECO:0000256" key="1">
    <source>
        <dbReference type="ARBA" id="ARBA00007039"/>
    </source>
</evidence>
<evidence type="ECO:0000313" key="9">
    <source>
        <dbReference type="Proteomes" id="UP001633002"/>
    </source>
</evidence>
<dbReference type="GO" id="GO:0006508">
    <property type="term" value="P:proteolysis"/>
    <property type="evidence" value="ECO:0007669"/>
    <property type="project" value="UniProtKB-KW"/>
</dbReference>
<dbReference type="GO" id="GO:0008236">
    <property type="term" value="F:serine-type peptidase activity"/>
    <property type="evidence" value="ECO:0007669"/>
    <property type="project" value="UniProtKB-KW"/>
</dbReference>
<keyword evidence="3" id="KW-0378">Hydrolase</keyword>
<keyword evidence="4" id="KW-0720">Serine protease</keyword>
<dbReference type="InterPro" id="IPR001907">
    <property type="entry name" value="ClpP"/>
</dbReference>
<dbReference type="Proteomes" id="UP001633002">
    <property type="component" value="Unassembled WGS sequence"/>
</dbReference>
<dbReference type="AlphaFoldDB" id="A0ABD3IHJ0"/>
<dbReference type="PANTHER" id="PTHR10381:SF50">
    <property type="entry name" value="ATP-DEPENDENT CLP PROTEASE PROTEOLYTIC SUBUNIT 3, CHLOROPLASTIC"/>
    <property type="match status" value="1"/>
</dbReference>
<feature type="compositionally biased region" description="Basic and acidic residues" evidence="7">
    <location>
        <begin position="148"/>
        <end position="182"/>
    </location>
</feature>
<organism evidence="8 9">
    <name type="scientific">Riccia sorocarpa</name>
    <dbReference type="NCBI Taxonomy" id="122646"/>
    <lineage>
        <taxon>Eukaryota</taxon>
        <taxon>Viridiplantae</taxon>
        <taxon>Streptophyta</taxon>
        <taxon>Embryophyta</taxon>
        <taxon>Marchantiophyta</taxon>
        <taxon>Marchantiopsida</taxon>
        <taxon>Marchantiidae</taxon>
        <taxon>Marchantiales</taxon>
        <taxon>Ricciaceae</taxon>
        <taxon>Riccia</taxon>
    </lineage>
</organism>
<dbReference type="InterPro" id="IPR023562">
    <property type="entry name" value="ClpP/TepA"/>
</dbReference>
<comment type="caution">
    <text evidence="8">The sequence shown here is derived from an EMBL/GenBank/DDBJ whole genome shotgun (WGS) entry which is preliminary data.</text>
</comment>
<gene>
    <name evidence="8" type="ORF">R1sor_019733</name>
</gene>
<accession>A0ABD3IHJ0</accession>
<proteinExistence type="inferred from homology"/>
<dbReference type="EMBL" id="JBJQOH010000001">
    <property type="protein sequence ID" value="KAL3701711.1"/>
    <property type="molecule type" value="Genomic_DNA"/>
</dbReference>
<evidence type="ECO:0000256" key="4">
    <source>
        <dbReference type="ARBA" id="ARBA00022825"/>
    </source>
</evidence>
<comment type="similarity">
    <text evidence="1 6">Belongs to the peptidase S14 family.</text>
</comment>
<dbReference type="PROSITE" id="PS00381">
    <property type="entry name" value="CLP_PROTEASE_SER"/>
    <property type="match status" value="1"/>
</dbReference>
<feature type="compositionally biased region" description="Basic residues" evidence="7">
    <location>
        <begin position="216"/>
        <end position="228"/>
    </location>
</feature>
<evidence type="ECO:0000256" key="3">
    <source>
        <dbReference type="ARBA" id="ARBA00022801"/>
    </source>
</evidence>
<dbReference type="PRINTS" id="PR00127">
    <property type="entry name" value="CLPPROTEASEP"/>
</dbReference>
<protein>
    <recommendedName>
        <fullName evidence="6">ATP-dependent Clp protease proteolytic subunit</fullName>
    </recommendedName>
</protein>
<feature type="compositionally biased region" description="Basic residues" evidence="7">
    <location>
        <begin position="187"/>
        <end position="196"/>
    </location>
</feature>
<evidence type="ECO:0000256" key="5">
    <source>
        <dbReference type="PROSITE-ProRule" id="PRU10085"/>
    </source>
</evidence>
<dbReference type="GO" id="GO:0009536">
    <property type="term" value="C:plastid"/>
    <property type="evidence" value="ECO:0007669"/>
    <property type="project" value="UniProtKB-ARBA"/>
</dbReference>
<evidence type="ECO:0000256" key="2">
    <source>
        <dbReference type="ARBA" id="ARBA00022670"/>
    </source>
</evidence>
<dbReference type="Pfam" id="PF00574">
    <property type="entry name" value="CLP_protease"/>
    <property type="match status" value="1"/>
</dbReference>
<dbReference type="InterPro" id="IPR029045">
    <property type="entry name" value="ClpP/crotonase-like_dom_sf"/>
</dbReference>
<dbReference type="PANTHER" id="PTHR10381">
    <property type="entry name" value="ATP-DEPENDENT CLP PROTEASE PROTEOLYTIC SUBUNIT"/>
    <property type="match status" value="1"/>
</dbReference>
<dbReference type="CDD" id="cd07017">
    <property type="entry name" value="S14_ClpP_2"/>
    <property type="match status" value="1"/>
</dbReference>
<reference evidence="8 9" key="1">
    <citation type="submission" date="2024-09" db="EMBL/GenBank/DDBJ databases">
        <title>Chromosome-scale assembly of Riccia sorocarpa.</title>
        <authorList>
            <person name="Paukszto L."/>
        </authorList>
    </citation>
    <scope>NUCLEOTIDE SEQUENCE [LARGE SCALE GENOMIC DNA]</scope>
    <source>
        <strain evidence="8">LP-2024</strain>
        <tissue evidence="8">Aerial parts of the thallus</tissue>
    </source>
</reference>
<feature type="region of interest" description="Disordered" evidence="7">
    <location>
        <begin position="117"/>
        <end position="257"/>
    </location>
</feature>
<keyword evidence="9" id="KW-1185">Reference proteome</keyword>
<keyword evidence="2" id="KW-0645">Protease</keyword>
<dbReference type="SUPFAM" id="SSF52096">
    <property type="entry name" value="ClpP/crotonase"/>
    <property type="match status" value="1"/>
</dbReference>
<name>A0ABD3IHJ0_9MARC</name>
<evidence type="ECO:0000256" key="7">
    <source>
        <dbReference type="SAM" id="MobiDB-lite"/>
    </source>
</evidence>
<feature type="active site" evidence="5">
    <location>
        <position position="321"/>
    </location>
</feature>
<dbReference type="Gene3D" id="3.90.226.10">
    <property type="entry name" value="2-enoyl-CoA Hydratase, Chain A, domain 1"/>
    <property type="match status" value="1"/>
</dbReference>
<evidence type="ECO:0000256" key="6">
    <source>
        <dbReference type="RuleBase" id="RU003567"/>
    </source>
</evidence>
<sequence length="475" mass="52481">MPATAGRVRMPANNRVHSSAALQTHGIWQSAIGYDPYAPDQKHQADERGGAPTKAVGGVGITEEQQNAYDSFQGLLALARLTGSSADEVRGAFQCRNFLTAKEEAAASAAVLIDKERGAKGKEGTSQSDRESEETDEDLSDSDEDPEMERALAEKYGWNREKSRGSHGHEKSTLKGERERSRSSKISSKRKKAKRKNLSDEDASDYSSASEDEPKRKRPGKREKRKRDRVSDRDDSNGRERKSNIAPRSGGGPKNNCMVEDMTADVIISQMLLLDAQDPSKDIKLFITSPGGSVTAGMGIYDALKLCRADISTTCFGLAASMGAFLLAAGTRGKRYCMPNARALDVGLQVREMMYHKRKMCKIMSRITGKSEEQIEEDTDRDYFMNASEAKEYGLVDVVIDDGKPGLIAPIGEVKEPPKSKVWQMWTVKEGKARKELPTEEAKARKESELRCTTIRGKLLTYPRIVSRLEPAVYT</sequence>
<feature type="compositionally biased region" description="Acidic residues" evidence="7">
    <location>
        <begin position="131"/>
        <end position="147"/>
    </location>
</feature>
<evidence type="ECO:0000313" key="8">
    <source>
        <dbReference type="EMBL" id="KAL3701711.1"/>
    </source>
</evidence>